<proteinExistence type="predicted"/>
<feature type="region of interest" description="Disordered" evidence="1">
    <location>
        <begin position="244"/>
        <end position="273"/>
    </location>
</feature>
<dbReference type="Proteomes" id="UP000750522">
    <property type="component" value="Unassembled WGS sequence"/>
</dbReference>
<name>A0A9P5G734_GEOCN</name>
<gene>
    <name evidence="2" type="ORF">DV451_002525</name>
</gene>
<dbReference type="EMBL" id="QQZK01000046">
    <property type="protein sequence ID" value="KAF5100546.1"/>
    <property type="molecule type" value="Genomic_DNA"/>
</dbReference>
<evidence type="ECO:0000256" key="1">
    <source>
        <dbReference type="SAM" id="MobiDB-lite"/>
    </source>
</evidence>
<evidence type="ECO:0000313" key="3">
    <source>
        <dbReference type="Proteomes" id="UP000750522"/>
    </source>
</evidence>
<comment type="caution">
    <text evidence="2">The sequence shown here is derived from an EMBL/GenBank/DDBJ whole genome shotgun (WGS) entry which is preliminary data.</text>
</comment>
<accession>A0A9P5G734</accession>
<feature type="compositionally biased region" description="Low complexity" evidence="1">
    <location>
        <begin position="261"/>
        <end position="273"/>
    </location>
</feature>
<dbReference type="AlphaFoldDB" id="A0A9P5G734"/>
<reference evidence="2" key="2">
    <citation type="submission" date="2020-01" db="EMBL/GenBank/DDBJ databases">
        <authorList>
            <person name="Perkins V."/>
            <person name="Lessard M.-H."/>
            <person name="Dugat-Bony E."/>
            <person name="Frenette M."/>
            <person name="Labrie S."/>
        </authorList>
    </citation>
    <scope>NUCLEOTIDE SEQUENCE</scope>
    <source>
        <strain evidence="2">LMA-70</strain>
    </source>
</reference>
<organism evidence="2 3">
    <name type="scientific">Geotrichum candidum</name>
    <name type="common">Oospora lactis</name>
    <name type="synonym">Dipodascus geotrichum</name>
    <dbReference type="NCBI Taxonomy" id="1173061"/>
    <lineage>
        <taxon>Eukaryota</taxon>
        <taxon>Fungi</taxon>
        <taxon>Dikarya</taxon>
        <taxon>Ascomycota</taxon>
        <taxon>Saccharomycotina</taxon>
        <taxon>Dipodascomycetes</taxon>
        <taxon>Dipodascales</taxon>
        <taxon>Dipodascaceae</taxon>
        <taxon>Geotrichum</taxon>
    </lineage>
</organism>
<reference evidence="2" key="1">
    <citation type="journal article" date="2020" name="Front. Microbiol.">
        <title>Phenotypic and Genetic Characterization of the Cheese Ripening Yeast Geotrichum candidum.</title>
        <authorList>
            <person name="Perkins V."/>
            <person name="Vignola S."/>
            <person name="Lessard M.H."/>
            <person name="Plante P.L."/>
            <person name="Corbeil J."/>
            <person name="Dugat-Bony E."/>
            <person name="Frenette M."/>
            <person name="Labrie S."/>
        </authorList>
    </citation>
    <scope>NUCLEOTIDE SEQUENCE</scope>
    <source>
        <strain evidence="2">LMA-70</strain>
    </source>
</reference>
<sequence>MVSKSVIATAVVASVGVSAQVDGIISSIVAQISNGIVAGRKSDVPEEQAASEVAQIITAINANADIQDLFTKAAGAVLGGINSDGVIQLVDTARSSLAAFEGSDDFKSADSLIGKYITDLDPSAAIASVQANLSPILGLVLPPIQSLSSAHEDVAASVEEVKTVGVSLLSKVGLLGTRAAETSEAASTSAVETSEAASSAAASSAAPSSAAASSAAPSSAAPSSAAASSAAPSSAAASSAAPSSHAVSSKAPESTTHVTKPATSSVATVSAAPSSSIEQVNGGVAIQGGILAAGFVAAGALLL</sequence>
<protein>
    <submittedName>
        <fullName evidence="2">Uncharacterized protein</fullName>
    </submittedName>
</protein>
<evidence type="ECO:0000313" key="2">
    <source>
        <dbReference type="EMBL" id="KAF5100546.1"/>
    </source>
</evidence>